<dbReference type="PANTHER" id="PTHR19308:SF13">
    <property type="entry name" value="OS02G0468400 PROTEIN"/>
    <property type="match status" value="1"/>
</dbReference>
<dbReference type="OrthoDB" id="5403181at2759"/>
<dbReference type="GO" id="GO:0005737">
    <property type="term" value="C:cytoplasm"/>
    <property type="evidence" value="ECO:0007669"/>
    <property type="project" value="UniProtKB-ARBA"/>
</dbReference>
<proteinExistence type="predicted"/>
<feature type="region of interest" description="Disordered" evidence="1">
    <location>
        <begin position="384"/>
        <end position="403"/>
    </location>
</feature>
<dbReference type="GO" id="GO:0008289">
    <property type="term" value="F:lipid binding"/>
    <property type="evidence" value="ECO:0007669"/>
    <property type="project" value="InterPro"/>
</dbReference>
<dbReference type="SUPFAM" id="SSF55961">
    <property type="entry name" value="Bet v1-like"/>
    <property type="match status" value="1"/>
</dbReference>
<dbReference type="InterPro" id="IPR002913">
    <property type="entry name" value="START_lipid-bd_dom"/>
</dbReference>
<accession>A0A830AXT0</accession>
<dbReference type="InterPro" id="IPR023393">
    <property type="entry name" value="START-like_dom_sf"/>
</dbReference>
<dbReference type="Gene3D" id="3.30.530.20">
    <property type="match status" value="1"/>
</dbReference>
<evidence type="ECO:0000256" key="1">
    <source>
        <dbReference type="SAM" id="MobiDB-lite"/>
    </source>
</evidence>
<gene>
    <name evidence="3" type="ORF">PHJA_000063200</name>
</gene>
<evidence type="ECO:0000313" key="4">
    <source>
        <dbReference type="Proteomes" id="UP000653305"/>
    </source>
</evidence>
<keyword evidence="4" id="KW-1185">Reference proteome</keyword>
<evidence type="ECO:0000259" key="2">
    <source>
        <dbReference type="PROSITE" id="PS50848"/>
    </source>
</evidence>
<dbReference type="PROSITE" id="PS50848">
    <property type="entry name" value="START"/>
    <property type="match status" value="1"/>
</dbReference>
<dbReference type="PANTHER" id="PTHR19308">
    <property type="entry name" value="PHOSPHATIDYLCHOLINE TRANSFER PROTEIN"/>
    <property type="match status" value="1"/>
</dbReference>
<protein>
    <submittedName>
        <fullName evidence="3">Cytochrome p450 78a7</fullName>
    </submittedName>
</protein>
<dbReference type="AlphaFoldDB" id="A0A830AXT0"/>
<dbReference type="InterPro" id="IPR051213">
    <property type="entry name" value="START_lipid_transfer"/>
</dbReference>
<sequence length="403" mass="44675">MEAKERWARPRLRVKRLPKMGRPRGPGMETAAAPPALLRPFFQAVPLGERAPMGVPGHGPSPSYSSFSLAACSLLASAPSFAAGRRLFPFPSNLKQMMLAFPLSGIISDLDLKNLINDLDQKNNSLLWENVIDKSTNSISYQAKCCKPKDGPLKYMSVTTFENCSVELLLNFYMDNSYRMQWDKTVVQHHQLQLDHGSGTEFGRTIKKFPFLTPREYVLAWRIWQGKDGSFYCFIPDRNACEIRMVHQEDAGLNVEMAKVAFAKGIWNYVRKMDDALRKYSAGGQHQVNSTVGASMSLPIQKVPPEFEVTDDKISTVNSSSTVNEHLGTCRPKTRRKLAKWPSNKLIANGLVIVGGVICLSRGHSSLGTKVAMAYLLSKLTKHGASSKNAGNHPCDNNNSGDL</sequence>
<organism evidence="3 4">
    <name type="scientific">Phtheirospermum japonicum</name>
    <dbReference type="NCBI Taxonomy" id="374723"/>
    <lineage>
        <taxon>Eukaryota</taxon>
        <taxon>Viridiplantae</taxon>
        <taxon>Streptophyta</taxon>
        <taxon>Embryophyta</taxon>
        <taxon>Tracheophyta</taxon>
        <taxon>Spermatophyta</taxon>
        <taxon>Magnoliopsida</taxon>
        <taxon>eudicotyledons</taxon>
        <taxon>Gunneridae</taxon>
        <taxon>Pentapetalae</taxon>
        <taxon>asterids</taxon>
        <taxon>lamiids</taxon>
        <taxon>Lamiales</taxon>
        <taxon>Orobanchaceae</taxon>
        <taxon>Orobanchaceae incertae sedis</taxon>
        <taxon>Phtheirospermum</taxon>
    </lineage>
</organism>
<name>A0A830AXT0_9LAMI</name>
<feature type="domain" description="START" evidence="2">
    <location>
        <begin position="128"/>
        <end position="231"/>
    </location>
</feature>
<dbReference type="Proteomes" id="UP000653305">
    <property type="component" value="Unassembled WGS sequence"/>
</dbReference>
<dbReference type="EMBL" id="BMAC01000005">
    <property type="protein sequence ID" value="GFP79197.1"/>
    <property type="molecule type" value="Genomic_DNA"/>
</dbReference>
<reference evidence="3" key="1">
    <citation type="submission" date="2020-07" db="EMBL/GenBank/DDBJ databases">
        <title>Ethylene signaling mediates host invasion by parasitic plants.</title>
        <authorList>
            <person name="Yoshida S."/>
        </authorList>
    </citation>
    <scope>NUCLEOTIDE SEQUENCE</scope>
    <source>
        <strain evidence="3">Okayama</strain>
    </source>
</reference>
<comment type="caution">
    <text evidence="3">The sequence shown here is derived from an EMBL/GenBank/DDBJ whole genome shotgun (WGS) entry which is preliminary data.</text>
</comment>
<evidence type="ECO:0000313" key="3">
    <source>
        <dbReference type="EMBL" id="GFP79197.1"/>
    </source>
</evidence>